<gene>
    <name evidence="7" type="ORF">H1R20_g16345</name>
</gene>
<accession>A0A9W8IS06</accession>
<dbReference type="PANTHER" id="PTHR46481:SF10">
    <property type="entry name" value="ZINC FINGER BED DOMAIN-CONTAINING PROTEIN 39"/>
    <property type="match status" value="1"/>
</dbReference>
<keyword evidence="2" id="KW-0479">Metal-binding</keyword>
<evidence type="ECO:0000313" key="7">
    <source>
        <dbReference type="EMBL" id="KAJ2920749.1"/>
    </source>
</evidence>
<protein>
    <recommendedName>
        <fullName evidence="9">HAT C-terminal dimerisation domain-containing protein</fullName>
    </recommendedName>
</protein>
<dbReference type="PANTHER" id="PTHR46481">
    <property type="entry name" value="ZINC FINGER BED DOMAIN-CONTAINING PROTEIN 4"/>
    <property type="match status" value="1"/>
</dbReference>
<dbReference type="InterPro" id="IPR012337">
    <property type="entry name" value="RNaseH-like_sf"/>
</dbReference>
<dbReference type="SUPFAM" id="SSF53098">
    <property type="entry name" value="Ribonuclease H-like"/>
    <property type="match status" value="1"/>
</dbReference>
<keyword evidence="4" id="KW-0862">Zinc</keyword>
<evidence type="ECO:0000256" key="5">
    <source>
        <dbReference type="ARBA" id="ARBA00023242"/>
    </source>
</evidence>
<dbReference type="AlphaFoldDB" id="A0A9W8IS06"/>
<keyword evidence="8" id="KW-1185">Reference proteome</keyword>
<reference evidence="7" key="1">
    <citation type="submission" date="2022-06" db="EMBL/GenBank/DDBJ databases">
        <title>Genome Sequence of Candolleomyces eurysporus.</title>
        <authorList>
            <person name="Buettner E."/>
        </authorList>
    </citation>
    <scope>NUCLEOTIDE SEQUENCE</scope>
    <source>
        <strain evidence="7">VTCC 930004</strain>
    </source>
</reference>
<keyword evidence="5" id="KW-0539">Nucleus</keyword>
<dbReference type="OrthoDB" id="3264316at2759"/>
<evidence type="ECO:0000256" key="3">
    <source>
        <dbReference type="ARBA" id="ARBA00022771"/>
    </source>
</evidence>
<evidence type="ECO:0000256" key="1">
    <source>
        <dbReference type="ARBA" id="ARBA00004123"/>
    </source>
</evidence>
<comment type="subcellular location">
    <subcellularLocation>
        <location evidence="1">Nucleus</location>
    </subcellularLocation>
</comment>
<feature type="compositionally biased region" description="Basic and acidic residues" evidence="6">
    <location>
        <begin position="200"/>
        <end position="210"/>
    </location>
</feature>
<comment type="caution">
    <text evidence="7">The sequence shown here is derived from an EMBL/GenBank/DDBJ whole genome shotgun (WGS) entry which is preliminary data.</text>
</comment>
<evidence type="ECO:0000256" key="4">
    <source>
        <dbReference type="ARBA" id="ARBA00022833"/>
    </source>
</evidence>
<organism evidence="7 8">
    <name type="scientific">Candolleomyces eurysporus</name>
    <dbReference type="NCBI Taxonomy" id="2828524"/>
    <lineage>
        <taxon>Eukaryota</taxon>
        <taxon>Fungi</taxon>
        <taxon>Dikarya</taxon>
        <taxon>Basidiomycota</taxon>
        <taxon>Agaricomycotina</taxon>
        <taxon>Agaricomycetes</taxon>
        <taxon>Agaricomycetidae</taxon>
        <taxon>Agaricales</taxon>
        <taxon>Agaricineae</taxon>
        <taxon>Psathyrellaceae</taxon>
        <taxon>Candolleomyces</taxon>
    </lineage>
</organism>
<dbReference type="Proteomes" id="UP001140091">
    <property type="component" value="Unassembled WGS sequence"/>
</dbReference>
<evidence type="ECO:0008006" key="9">
    <source>
        <dbReference type="Google" id="ProtNLM"/>
    </source>
</evidence>
<keyword evidence="3" id="KW-0863">Zinc-finger</keyword>
<name>A0A9W8IS06_9AGAR</name>
<feature type="region of interest" description="Disordered" evidence="6">
    <location>
        <begin position="180"/>
        <end position="210"/>
    </location>
</feature>
<evidence type="ECO:0000256" key="6">
    <source>
        <dbReference type="SAM" id="MobiDB-lite"/>
    </source>
</evidence>
<dbReference type="GO" id="GO:0008270">
    <property type="term" value="F:zinc ion binding"/>
    <property type="evidence" value="ECO:0007669"/>
    <property type="project" value="UniProtKB-KW"/>
</dbReference>
<dbReference type="InterPro" id="IPR052035">
    <property type="entry name" value="ZnF_BED_domain_contain"/>
</dbReference>
<dbReference type="EMBL" id="JANBPK010001776">
    <property type="protein sequence ID" value="KAJ2920749.1"/>
    <property type="molecule type" value="Genomic_DNA"/>
</dbReference>
<feature type="region of interest" description="Disordered" evidence="6">
    <location>
        <begin position="232"/>
        <end position="299"/>
    </location>
</feature>
<sequence length="986" mass="111144">MDDDPGTYNFLVFYTHGDVENYTPSLEPPTTCPNPNLESLIMPPPDFFQHFSKHVANLAKLLSSLPSSLREGKKEGLIAATFNKITVPESNDEYWQVFNRRLDILFSEEQRDEKTGRLPNITRGPLGMGLVVEYLQKTVRLNPEGFPWSAAMPKVLRLVQELKELAGSSAPVAAVAPIVSGGKKHKRKSKATEDDDSEADKDYAPPKKAVVDDDDELPVSIFWVAKRHAKCHQSPSKKAKARKKAKKASSTADEPITLDSAEESDGNTAIKRVQDAAVKPKGARRGPANRSMQHFSDPLPIIDPLSKQMRWQFTCKHCPFIRTFPQTVGGPDAKFDNEKEIPNGFNNLATHLTKCKSFQKMKAGEEATENESAPPLNYKQTKEIMDKFLLEGKLNPAITPTQAGFRCIFTARILDNDLPWTMGESPMLANLFRYLKIKQLLPSDTAVRNELARLFTELHGKVVEELLNVKSKIAFATDTWTNKQMIYTFACSIASFINDEWKLVERIIDFRPLENKDHEGIYAARVFIDSARKAGIFKKITLAMDNASVNDVLFKTAIRGLLTLYDIPEHPDKQIRCLAHVINLVSQAILGSLKEDECIEDGDESDHFSLHKDDPIHYKLDDNIELQELEASREDDLANDNDMGTKMGNDEFERQLDAQEVESMTGRSSLQRRRQQWWRVSAAVYGGSKRVNEEDPNSPLLSTLLPVCDVKTRWNSTHGMVGRGLILREAINRWVFETPEYEDLGLKKSNWEELERIHEVLEPFTMATLQLSSSKCPTIPFVLPIYDALEKHLSAIIGNSQRYTFTVRTAVSIGKAKLLKYKSLAVQNHNYILGTALHPYLRAEWFRKTVPFNHNPPIRQEIVDQNLAVEHVQILVKLVAEKYQSEIASESSKATSASTQPPAHSLPNALSASSSLASLCDFDFELPSAMLSTTPTQQLDDELTRYFSFEGGRGELYDPLGWWKTHAPDGTIFMHKPWLMPQSIHA</sequence>
<feature type="non-terminal residue" evidence="7">
    <location>
        <position position="1"/>
    </location>
</feature>
<dbReference type="GO" id="GO:0005634">
    <property type="term" value="C:nucleus"/>
    <property type="evidence" value="ECO:0007669"/>
    <property type="project" value="UniProtKB-SubCell"/>
</dbReference>
<evidence type="ECO:0000256" key="2">
    <source>
        <dbReference type="ARBA" id="ARBA00022723"/>
    </source>
</evidence>
<proteinExistence type="predicted"/>
<evidence type="ECO:0000313" key="8">
    <source>
        <dbReference type="Proteomes" id="UP001140091"/>
    </source>
</evidence>
<feature type="compositionally biased region" description="Basic residues" evidence="6">
    <location>
        <begin position="232"/>
        <end position="247"/>
    </location>
</feature>